<dbReference type="AlphaFoldDB" id="A0AAW0CNA6"/>
<accession>A0AAW0CNA6</accession>
<name>A0AAW0CNA6_9AGAR</name>
<dbReference type="EMBL" id="JAWWNJ010000015">
    <property type="protein sequence ID" value="KAK7040495.1"/>
    <property type="molecule type" value="Genomic_DNA"/>
</dbReference>
<reference evidence="2 3" key="1">
    <citation type="journal article" date="2024" name="J Genomics">
        <title>Draft genome sequencing and assembly of Favolaschia claudopus CIRM-BRFM 2984 isolated from oak limbs.</title>
        <authorList>
            <person name="Navarro D."/>
            <person name="Drula E."/>
            <person name="Chaduli D."/>
            <person name="Cazenave R."/>
            <person name="Ahrendt S."/>
            <person name="Wang J."/>
            <person name="Lipzen A."/>
            <person name="Daum C."/>
            <person name="Barry K."/>
            <person name="Grigoriev I.V."/>
            <person name="Favel A."/>
            <person name="Rosso M.N."/>
            <person name="Martin F."/>
        </authorList>
    </citation>
    <scope>NUCLEOTIDE SEQUENCE [LARGE SCALE GENOMIC DNA]</scope>
    <source>
        <strain evidence="2 3">CIRM-BRFM 2984</strain>
    </source>
</reference>
<comment type="caution">
    <text evidence="2">The sequence shown here is derived from an EMBL/GenBank/DDBJ whole genome shotgun (WGS) entry which is preliminary data.</text>
</comment>
<proteinExistence type="predicted"/>
<feature type="compositionally biased region" description="Basic and acidic residues" evidence="1">
    <location>
        <begin position="1"/>
        <end position="19"/>
    </location>
</feature>
<protein>
    <submittedName>
        <fullName evidence="2">Uncharacterized protein</fullName>
    </submittedName>
</protein>
<feature type="region of interest" description="Disordered" evidence="1">
    <location>
        <begin position="174"/>
        <end position="206"/>
    </location>
</feature>
<evidence type="ECO:0000313" key="3">
    <source>
        <dbReference type="Proteomes" id="UP001362999"/>
    </source>
</evidence>
<keyword evidence="3" id="KW-1185">Reference proteome</keyword>
<feature type="compositionally biased region" description="Basic residues" evidence="1">
    <location>
        <begin position="20"/>
        <end position="41"/>
    </location>
</feature>
<feature type="region of interest" description="Disordered" evidence="1">
    <location>
        <begin position="1"/>
        <end position="41"/>
    </location>
</feature>
<sequence>MTNEGKDVLAVDRKTEKSPRKPRHGRGNRAKTKTLGIKRRKARKGHRRGRWWWLKGERSLMSRRVTSPKLPVWRHCQRNVLRPETLLTGAYRALNGVTVRKNDVEKKHSIAILCQLIALSEYIPPKRFALFLSGHVNDHFLSAKVNKRPLSAHPDSSALLGIFVPRGTKWGNREGGRWKGVGTADTESEPNSDNSALKVGGQWGKA</sequence>
<organism evidence="2 3">
    <name type="scientific">Favolaschia claudopus</name>
    <dbReference type="NCBI Taxonomy" id="2862362"/>
    <lineage>
        <taxon>Eukaryota</taxon>
        <taxon>Fungi</taxon>
        <taxon>Dikarya</taxon>
        <taxon>Basidiomycota</taxon>
        <taxon>Agaricomycotina</taxon>
        <taxon>Agaricomycetes</taxon>
        <taxon>Agaricomycetidae</taxon>
        <taxon>Agaricales</taxon>
        <taxon>Marasmiineae</taxon>
        <taxon>Mycenaceae</taxon>
        <taxon>Favolaschia</taxon>
    </lineage>
</organism>
<dbReference type="Proteomes" id="UP001362999">
    <property type="component" value="Unassembled WGS sequence"/>
</dbReference>
<gene>
    <name evidence="2" type="ORF">R3P38DRAFT_2768806</name>
</gene>
<evidence type="ECO:0000313" key="2">
    <source>
        <dbReference type="EMBL" id="KAK7040495.1"/>
    </source>
</evidence>
<evidence type="ECO:0000256" key="1">
    <source>
        <dbReference type="SAM" id="MobiDB-lite"/>
    </source>
</evidence>